<dbReference type="RefSeq" id="XP_047772379.1">
    <property type="nucleotide sequence ID" value="XM_047925932.1"/>
</dbReference>
<keyword evidence="2" id="KW-0813">Transport</keyword>
<organism evidence="7 8">
    <name type="scientific">Rhodofomes roseus</name>
    <dbReference type="NCBI Taxonomy" id="34475"/>
    <lineage>
        <taxon>Eukaryota</taxon>
        <taxon>Fungi</taxon>
        <taxon>Dikarya</taxon>
        <taxon>Basidiomycota</taxon>
        <taxon>Agaricomycotina</taxon>
        <taxon>Agaricomycetes</taxon>
        <taxon>Polyporales</taxon>
        <taxon>Rhodofomes</taxon>
    </lineage>
</organism>
<proteinExistence type="predicted"/>
<evidence type="ECO:0000313" key="7">
    <source>
        <dbReference type="EMBL" id="KAH9828724.1"/>
    </source>
</evidence>
<comment type="caution">
    <text evidence="7">The sequence shown here is derived from an EMBL/GenBank/DDBJ whole genome shotgun (WGS) entry which is preliminary data.</text>
</comment>
<accession>A0ABQ8JXC1</accession>
<keyword evidence="4" id="KW-0406">Ion transport</keyword>
<evidence type="ECO:0000256" key="3">
    <source>
        <dbReference type="ARBA" id="ARBA00022781"/>
    </source>
</evidence>
<keyword evidence="3" id="KW-0375">Hydrogen ion transport</keyword>
<dbReference type="Proteomes" id="UP000814176">
    <property type="component" value="Unassembled WGS sequence"/>
</dbReference>
<name>A0ABQ8JXC1_9APHY</name>
<protein>
    <submittedName>
        <fullName evidence="7">OSCP, subunit 5 of the stator stalk of mitochondrial F1F0 ATP synthase</fullName>
    </submittedName>
</protein>
<comment type="subcellular location">
    <subcellularLocation>
        <location evidence="1">Membrane</location>
    </subcellularLocation>
</comment>
<dbReference type="EMBL" id="JADCUA010000048">
    <property type="protein sequence ID" value="KAH9828724.1"/>
    <property type="molecule type" value="Genomic_DNA"/>
</dbReference>
<dbReference type="GeneID" id="72006664"/>
<gene>
    <name evidence="7" type="ORF">C8Q71DRAFT_799934</name>
</gene>
<keyword evidence="5" id="KW-0472">Membrane</keyword>
<keyword evidence="8" id="KW-1185">Reference proteome</keyword>
<evidence type="ECO:0000313" key="8">
    <source>
        <dbReference type="Proteomes" id="UP000814176"/>
    </source>
</evidence>
<dbReference type="Pfam" id="PF00213">
    <property type="entry name" value="OSCP"/>
    <property type="match status" value="1"/>
</dbReference>
<keyword evidence="6" id="KW-0066">ATP synthesis</keyword>
<reference evidence="7 8" key="1">
    <citation type="journal article" date="2021" name="Environ. Microbiol.">
        <title>Gene family expansions and transcriptome signatures uncover fungal adaptations to wood decay.</title>
        <authorList>
            <person name="Hage H."/>
            <person name="Miyauchi S."/>
            <person name="Viragh M."/>
            <person name="Drula E."/>
            <person name="Min B."/>
            <person name="Chaduli D."/>
            <person name="Navarro D."/>
            <person name="Favel A."/>
            <person name="Norest M."/>
            <person name="Lesage-Meessen L."/>
            <person name="Balint B."/>
            <person name="Merenyi Z."/>
            <person name="de Eugenio L."/>
            <person name="Morin E."/>
            <person name="Martinez A.T."/>
            <person name="Baldrian P."/>
            <person name="Stursova M."/>
            <person name="Martinez M.J."/>
            <person name="Novotny C."/>
            <person name="Magnuson J.K."/>
            <person name="Spatafora J.W."/>
            <person name="Maurice S."/>
            <person name="Pangilinan J."/>
            <person name="Andreopoulos W."/>
            <person name="LaButti K."/>
            <person name="Hundley H."/>
            <person name="Na H."/>
            <person name="Kuo A."/>
            <person name="Barry K."/>
            <person name="Lipzen A."/>
            <person name="Henrissat B."/>
            <person name="Riley R."/>
            <person name="Ahrendt S."/>
            <person name="Nagy L.G."/>
            <person name="Grigoriev I.V."/>
            <person name="Martin F."/>
            <person name="Rosso M.N."/>
        </authorList>
    </citation>
    <scope>NUCLEOTIDE SEQUENCE [LARGE SCALE GENOMIC DNA]</scope>
    <source>
        <strain evidence="7 8">CIRM-BRFM 1785</strain>
    </source>
</reference>
<evidence type="ECO:0000256" key="5">
    <source>
        <dbReference type="ARBA" id="ARBA00023136"/>
    </source>
</evidence>
<sequence>MLLYPARAVTASTGLGRRAASSLALKFPNAVFNAVLHKSPQTLNKVQSELIDLSSAIESVPELNAFVSNTTLSTNDCVSGLNALYATAEIPKKEPNGHLAEAHGVIEGFNKLVSQYKGELTVTITSAAPLPSDIQRKLESSLKQSRELPRRMLPLLLSPLLMDGFITFVGNKRSNTILSGSFR</sequence>
<dbReference type="InterPro" id="IPR000711">
    <property type="entry name" value="ATPase_OSCP/dsu"/>
</dbReference>
<evidence type="ECO:0000256" key="2">
    <source>
        <dbReference type="ARBA" id="ARBA00022448"/>
    </source>
</evidence>
<evidence type="ECO:0000256" key="4">
    <source>
        <dbReference type="ARBA" id="ARBA00023065"/>
    </source>
</evidence>
<evidence type="ECO:0000256" key="6">
    <source>
        <dbReference type="ARBA" id="ARBA00023310"/>
    </source>
</evidence>
<evidence type="ECO:0000256" key="1">
    <source>
        <dbReference type="ARBA" id="ARBA00004370"/>
    </source>
</evidence>